<reference evidence="2" key="2">
    <citation type="submission" date="2015-01" db="EMBL/GenBank/DDBJ databases">
        <title>Evolutionary Origins and Diversification of the Mycorrhizal Mutualists.</title>
        <authorList>
            <consortium name="DOE Joint Genome Institute"/>
            <consortium name="Mycorrhizal Genomics Consortium"/>
            <person name="Kohler A."/>
            <person name="Kuo A."/>
            <person name="Nagy L.G."/>
            <person name="Floudas D."/>
            <person name="Copeland A."/>
            <person name="Barry K.W."/>
            <person name="Cichocki N."/>
            <person name="Veneault-Fourrey C."/>
            <person name="LaButti K."/>
            <person name="Lindquist E.A."/>
            <person name="Lipzen A."/>
            <person name="Lundell T."/>
            <person name="Morin E."/>
            <person name="Murat C."/>
            <person name="Riley R."/>
            <person name="Ohm R."/>
            <person name="Sun H."/>
            <person name="Tunlid A."/>
            <person name="Henrissat B."/>
            <person name="Grigoriev I.V."/>
            <person name="Hibbett D.S."/>
            <person name="Martin F."/>
        </authorList>
    </citation>
    <scope>NUCLEOTIDE SEQUENCE [LARGE SCALE GENOMIC DNA]</scope>
    <source>
        <strain evidence="2">F 1598</strain>
    </source>
</reference>
<protein>
    <submittedName>
        <fullName evidence="1">Uncharacterized protein</fullName>
    </submittedName>
</protein>
<gene>
    <name evidence="1" type="ORF">PILCRDRAFT_15292</name>
</gene>
<dbReference type="AlphaFoldDB" id="A0A0C3ELB2"/>
<name>A0A0C3ELB2_PILCF</name>
<keyword evidence="2" id="KW-1185">Reference proteome</keyword>
<dbReference type="EMBL" id="KN833084">
    <property type="protein sequence ID" value="KIM73385.1"/>
    <property type="molecule type" value="Genomic_DNA"/>
</dbReference>
<sequence length="263" mass="29289">MSVQSSDNQHFLKRIHDNQQPCSAVILHYNPISRDLPAWFWPVTSDGRRVFPSNLLDYRNFYDFRTPCCLCAINGVSFTESAIYVAVRGPYSGEYVAGCASGVCGYLERLYAMRGLLLQKYSVHALEAHAPAPVVRQSRRNATPISFPVVPLAGPGVAASVPTYEAPIRGPETVLNRLLRLDSWARSGLSESEFNRLFAKCRCGLIMTRRVFRGHICAVAAGTMQKTPAVIDLTLDEGDNFVRERSSQLDIIDLTMDSDKELQ</sequence>
<evidence type="ECO:0000313" key="2">
    <source>
        <dbReference type="Proteomes" id="UP000054166"/>
    </source>
</evidence>
<dbReference type="Proteomes" id="UP000054166">
    <property type="component" value="Unassembled WGS sequence"/>
</dbReference>
<accession>A0A0C3ELB2</accession>
<reference evidence="1 2" key="1">
    <citation type="submission" date="2014-04" db="EMBL/GenBank/DDBJ databases">
        <authorList>
            <consortium name="DOE Joint Genome Institute"/>
            <person name="Kuo A."/>
            <person name="Tarkka M."/>
            <person name="Buscot F."/>
            <person name="Kohler A."/>
            <person name="Nagy L.G."/>
            <person name="Floudas D."/>
            <person name="Copeland A."/>
            <person name="Barry K.W."/>
            <person name="Cichocki N."/>
            <person name="Veneault-Fourrey C."/>
            <person name="LaButti K."/>
            <person name="Lindquist E.A."/>
            <person name="Lipzen A."/>
            <person name="Lundell T."/>
            <person name="Morin E."/>
            <person name="Murat C."/>
            <person name="Sun H."/>
            <person name="Tunlid A."/>
            <person name="Henrissat B."/>
            <person name="Grigoriev I.V."/>
            <person name="Hibbett D.S."/>
            <person name="Martin F."/>
            <person name="Nordberg H.P."/>
            <person name="Cantor M.N."/>
            <person name="Hua S.X."/>
        </authorList>
    </citation>
    <scope>NUCLEOTIDE SEQUENCE [LARGE SCALE GENOMIC DNA]</scope>
    <source>
        <strain evidence="1 2">F 1598</strain>
    </source>
</reference>
<dbReference type="InParanoid" id="A0A0C3ELB2"/>
<proteinExistence type="predicted"/>
<dbReference type="HOGENOM" id="CLU_084542_1_0_1"/>
<evidence type="ECO:0000313" key="1">
    <source>
        <dbReference type="EMBL" id="KIM73385.1"/>
    </source>
</evidence>
<organism evidence="1 2">
    <name type="scientific">Piloderma croceum (strain F 1598)</name>
    <dbReference type="NCBI Taxonomy" id="765440"/>
    <lineage>
        <taxon>Eukaryota</taxon>
        <taxon>Fungi</taxon>
        <taxon>Dikarya</taxon>
        <taxon>Basidiomycota</taxon>
        <taxon>Agaricomycotina</taxon>
        <taxon>Agaricomycetes</taxon>
        <taxon>Agaricomycetidae</taxon>
        <taxon>Atheliales</taxon>
        <taxon>Atheliaceae</taxon>
        <taxon>Piloderma</taxon>
    </lineage>
</organism>
<dbReference type="OrthoDB" id="2611509at2759"/>